<dbReference type="PANTHER" id="PTHR12636">
    <property type="entry name" value="NEP1/MRA1"/>
    <property type="match status" value="1"/>
</dbReference>
<comment type="subcellular location">
    <subcellularLocation>
        <location evidence="1">Nucleus</location>
        <location evidence="1">Nucleolus</location>
    </subcellularLocation>
</comment>
<keyword evidence="10" id="KW-0539">Nucleus</keyword>
<gene>
    <name evidence="12" type="ORF">PCAR00345_LOCUS12721</name>
</gene>
<evidence type="ECO:0000256" key="10">
    <source>
        <dbReference type="ARBA" id="ARBA00023242"/>
    </source>
</evidence>
<keyword evidence="5" id="KW-0489">Methyltransferase</keyword>
<feature type="compositionally biased region" description="Acidic residues" evidence="11">
    <location>
        <begin position="16"/>
        <end position="27"/>
    </location>
</feature>
<dbReference type="AlphaFoldDB" id="A0A7S4EY60"/>
<dbReference type="Pfam" id="PF03587">
    <property type="entry name" value="EMG1"/>
    <property type="match status" value="1"/>
</dbReference>
<keyword evidence="3" id="KW-0690">Ribosome biogenesis</keyword>
<evidence type="ECO:0000256" key="11">
    <source>
        <dbReference type="SAM" id="MobiDB-lite"/>
    </source>
</evidence>
<feature type="region of interest" description="Disordered" evidence="11">
    <location>
        <begin position="1"/>
        <end position="36"/>
    </location>
</feature>
<evidence type="ECO:0000256" key="2">
    <source>
        <dbReference type="ARBA" id="ARBA00008115"/>
    </source>
</evidence>
<organism evidence="12">
    <name type="scientific">Chrysotila carterae</name>
    <name type="common">Marine alga</name>
    <name type="synonym">Syracosphaera carterae</name>
    <dbReference type="NCBI Taxonomy" id="13221"/>
    <lineage>
        <taxon>Eukaryota</taxon>
        <taxon>Haptista</taxon>
        <taxon>Haptophyta</taxon>
        <taxon>Prymnesiophyceae</taxon>
        <taxon>Isochrysidales</taxon>
        <taxon>Isochrysidaceae</taxon>
        <taxon>Chrysotila</taxon>
    </lineage>
</organism>
<evidence type="ECO:0000256" key="5">
    <source>
        <dbReference type="ARBA" id="ARBA00022603"/>
    </source>
</evidence>
<dbReference type="FunFam" id="3.40.1280.10:FF:000003">
    <property type="entry name" value="Ribosomal RNA small subunit methyltransferase"/>
    <property type="match status" value="1"/>
</dbReference>
<dbReference type="EMBL" id="HBIZ01020236">
    <property type="protein sequence ID" value="CAE0760115.1"/>
    <property type="molecule type" value="Transcribed_RNA"/>
</dbReference>
<dbReference type="GO" id="GO:0070475">
    <property type="term" value="P:rRNA base methylation"/>
    <property type="evidence" value="ECO:0007669"/>
    <property type="project" value="InterPro"/>
</dbReference>
<dbReference type="SUPFAM" id="SSF75217">
    <property type="entry name" value="alpha/beta knot"/>
    <property type="match status" value="1"/>
</dbReference>
<dbReference type="InterPro" id="IPR029026">
    <property type="entry name" value="tRNA_m1G_MTases_N"/>
</dbReference>
<keyword evidence="9" id="KW-0694">RNA-binding</keyword>
<dbReference type="GO" id="GO:0032040">
    <property type="term" value="C:small-subunit processome"/>
    <property type="evidence" value="ECO:0007669"/>
    <property type="project" value="TreeGrafter"/>
</dbReference>
<keyword evidence="7" id="KW-0949">S-adenosyl-L-methionine</keyword>
<evidence type="ECO:0000256" key="3">
    <source>
        <dbReference type="ARBA" id="ARBA00022517"/>
    </source>
</evidence>
<protein>
    <recommendedName>
        <fullName evidence="13">Ribosomal RNA small subunit methyltransferase NEP1</fullName>
    </recommendedName>
</protein>
<evidence type="ECO:0000313" key="12">
    <source>
        <dbReference type="EMBL" id="CAE0760115.1"/>
    </source>
</evidence>
<keyword evidence="6" id="KW-0808">Transferase</keyword>
<evidence type="ECO:0000256" key="8">
    <source>
        <dbReference type="ARBA" id="ARBA00022730"/>
    </source>
</evidence>
<evidence type="ECO:0008006" key="13">
    <source>
        <dbReference type="Google" id="ProtNLM"/>
    </source>
</evidence>
<evidence type="ECO:0000256" key="4">
    <source>
        <dbReference type="ARBA" id="ARBA00022552"/>
    </source>
</evidence>
<sequence length="261" mass="28705">MPKRKAPSSNKRETVVEEEDHDDETEQQGEAAESFPAATLPVESAVVSDGRAAKQPKVIFVLERACLETGKVGAEHVLLNSDDHAKFLMKHKRAPADYRPDILHQSMLILLDAPLNKAGLMKLFVRSEKGVLIDVNPQIRIPRTFRRFSGLMTQLLFKLSIRASNGPQKLLKVIKNPVTDHLPPNARIICMSVTGKLVSLAEYIPSLPKDCPIVFVAGAMAHGKVEPEYADDYIAVSEYPLSAAAALARVTNAFENYLGVL</sequence>
<reference evidence="12" key="1">
    <citation type="submission" date="2021-01" db="EMBL/GenBank/DDBJ databases">
        <authorList>
            <person name="Corre E."/>
            <person name="Pelletier E."/>
            <person name="Niang G."/>
            <person name="Scheremetjew M."/>
            <person name="Finn R."/>
            <person name="Kale V."/>
            <person name="Holt S."/>
            <person name="Cochrane G."/>
            <person name="Meng A."/>
            <person name="Brown T."/>
            <person name="Cohen L."/>
        </authorList>
    </citation>
    <scope>NUCLEOTIDE SEQUENCE</scope>
    <source>
        <strain evidence="12">CCMP645</strain>
    </source>
</reference>
<dbReference type="GO" id="GO:0019843">
    <property type="term" value="F:rRNA binding"/>
    <property type="evidence" value="ECO:0007669"/>
    <property type="project" value="UniProtKB-KW"/>
</dbReference>
<keyword evidence="8" id="KW-0699">rRNA-binding</keyword>
<accession>A0A7S4EY60</accession>
<evidence type="ECO:0000256" key="1">
    <source>
        <dbReference type="ARBA" id="ARBA00004604"/>
    </source>
</evidence>
<proteinExistence type="inferred from homology"/>
<name>A0A7S4EY60_CHRCT</name>
<dbReference type="GO" id="GO:0070037">
    <property type="term" value="F:rRNA (pseudouridine) methyltransferase activity"/>
    <property type="evidence" value="ECO:0007669"/>
    <property type="project" value="InterPro"/>
</dbReference>
<dbReference type="InterPro" id="IPR005304">
    <property type="entry name" value="Rbsml_bgen_MeTrfase_EMG1/NEP1"/>
</dbReference>
<keyword evidence="4" id="KW-0698">rRNA processing</keyword>
<dbReference type="PANTHER" id="PTHR12636:SF5">
    <property type="entry name" value="RIBOSOMAL RNA SMALL SUBUNIT METHYLTRANSFERASE NEP1"/>
    <property type="match status" value="1"/>
</dbReference>
<dbReference type="InterPro" id="IPR029028">
    <property type="entry name" value="Alpha/beta_knot_MTases"/>
</dbReference>
<comment type="similarity">
    <text evidence="2">Belongs to the class IV-like SAM-binding methyltransferase superfamily. RNA methyltransferase NEP1 family.</text>
</comment>
<dbReference type="CDD" id="cd18088">
    <property type="entry name" value="Nep1-like"/>
    <property type="match status" value="1"/>
</dbReference>
<dbReference type="Gene3D" id="3.40.1280.10">
    <property type="match status" value="1"/>
</dbReference>
<evidence type="ECO:0000256" key="6">
    <source>
        <dbReference type="ARBA" id="ARBA00022679"/>
    </source>
</evidence>
<evidence type="ECO:0000256" key="9">
    <source>
        <dbReference type="ARBA" id="ARBA00022884"/>
    </source>
</evidence>
<evidence type="ECO:0000256" key="7">
    <source>
        <dbReference type="ARBA" id="ARBA00022691"/>
    </source>
</evidence>